<dbReference type="OrthoDB" id="8539650at2"/>
<dbReference type="Proteomes" id="UP000036027">
    <property type="component" value="Unassembled WGS sequence"/>
</dbReference>
<feature type="transmembrane region" description="Helical" evidence="1">
    <location>
        <begin position="191"/>
        <end position="211"/>
    </location>
</feature>
<feature type="transmembrane region" description="Helical" evidence="1">
    <location>
        <begin position="134"/>
        <end position="153"/>
    </location>
</feature>
<gene>
    <name evidence="2" type="ORF">PL75_04590</name>
</gene>
<keyword evidence="3" id="KW-1185">Reference proteome</keyword>
<keyword evidence="1" id="KW-1133">Transmembrane helix</keyword>
<reference evidence="2 3" key="1">
    <citation type="submission" date="2014-11" db="EMBL/GenBank/DDBJ databases">
        <title>Genome of a novel goose pathogen.</title>
        <authorList>
            <person name="Hansen C.M."/>
            <person name="Hueffer K."/>
            <person name="Choi S.C."/>
        </authorList>
    </citation>
    <scope>NUCLEOTIDE SEQUENCE [LARGE SCALE GENOMIC DNA]</scope>
    <source>
        <strain evidence="2 3">KH1503</strain>
    </source>
</reference>
<feature type="transmembrane region" description="Helical" evidence="1">
    <location>
        <begin position="160"/>
        <end position="179"/>
    </location>
</feature>
<accession>A0A0J0YSV0</accession>
<name>A0A0J0YSV0_9NEIS</name>
<sequence>MNAVSPFVFMLIPAVISVIGGVVALLWNPSPQARSMIQHFAAGVILAALATELLPEIAREHAKPSILIISFALGSFFMFGMKLLTDYLEKKELSKQREGEPKGLALGMLVATFIDIAVDGLIIGAGFASNTETGMILALGLSVEMLFLGLALVSDRLKGWKIVAVTAVLGIEILAFAYLGNLLLSNASTMVISAVLACSAAALLYLVTEELLIEAHETEEKNYYTLVLFAGFLAFWSIQMLGVK</sequence>
<feature type="transmembrane region" description="Helical" evidence="1">
    <location>
        <begin position="223"/>
        <end position="242"/>
    </location>
</feature>
<keyword evidence="1" id="KW-0472">Membrane</keyword>
<protein>
    <submittedName>
        <fullName evidence="2">Zinc permease</fullName>
    </submittedName>
</protein>
<feature type="transmembrane region" description="Helical" evidence="1">
    <location>
        <begin position="39"/>
        <end position="58"/>
    </location>
</feature>
<feature type="transmembrane region" description="Helical" evidence="1">
    <location>
        <begin position="104"/>
        <end position="128"/>
    </location>
</feature>
<keyword evidence="1" id="KW-0812">Transmembrane</keyword>
<evidence type="ECO:0000313" key="3">
    <source>
        <dbReference type="Proteomes" id="UP000036027"/>
    </source>
</evidence>
<organism evidence="2 3">
    <name type="scientific">Neisseria arctica</name>
    <dbReference type="NCBI Taxonomy" id="1470200"/>
    <lineage>
        <taxon>Bacteria</taxon>
        <taxon>Pseudomonadati</taxon>
        <taxon>Pseudomonadota</taxon>
        <taxon>Betaproteobacteria</taxon>
        <taxon>Neisseriales</taxon>
        <taxon>Neisseriaceae</taxon>
        <taxon>Neisseria</taxon>
    </lineage>
</organism>
<dbReference type="AlphaFoldDB" id="A0A0J0YSV0"/>
<comment type="caution">
    <text evidence="2">The sequence shown here is derived from an EMBL/GenBank/DDBJ whole genome shotgun (WGS) entry which is preliminary data.</text>
</comment>
<feature type="transmembrane region" description="Helical" evidence="1">
    <location>
        <begin position="64"/>
        <end position="84"/>
    </location>
</feature>
<feature type="transmembrane region" description="Helical" evidence="1">
    <location>
        <begin position="6"/>
        <end position="27"/>
    </location>
</feature>
<dbReference type="RefSeq" id="WP_047760738.1">
    <property type="nucleotide sequence ID" value="NZ_CP091510.1"/>
</dbReference>
<dbReference type="EMBL" id="JTDO01000005">
    <property type="protein sequence ID" value="KLT73186.1"/>
    <property type="molecule type" value="Genomic_DNA"/>
</dbReference>
<evidence type="ECO:0000313" key="2">
    <source>
        <dbReference type="EMBL" id="KLT73186.1"/>
    </source>
</evidence>
<evidence type="ECO:0000256" key="1">
    <source>
        <dbReference type="SAM" id="Phobius"/>
    </source>
</evidence>
<dbReference type="PATRIC" id="fig|1470200.3.peg.2071"/>
<proteinExistence type="predicted"/>